<comment type="catalytic activity">
    <reaction evidence="4">
        <text>a ribonucleoside 5'-triphosphate + H2O = a ribonucleoside 5'-phosphate + diphosphate + H(+)</text>
        <dbReference type="Rhea" id="RHEA:23996"/>
        <dbReference type="ChEBI" id="CHEBI:15377"/>
        <dbReference type="ChEBI" id="CHEBI:15378"/>
        <dbReference type="ChEBI" id="CHEBI:33019"/>
        <dbReference type="ChEBI" id="CHEBI:58043"/>
        <dbReference type="ChEBI" id="CHEBI:61557"/>
        <dbReference type="EC" id="3.6.1.9"/>
    </reaction>
</comment>
<name>A0A2G4YPN0_9PROT</name>
<dbReference type="GO" id="GO:0009117">
    <property type="term" value="P:nucleotide metabolic process"/>
    <property type="evidence" value="ECO:0007669"/>
    <property type="project" value="UniProtKB-KW"/>
</dbReference>
<evidence type="ECO:0000313" key="6">
    <source>
        <dbReference type="Proteomes" id="UP000229730"/>
    </source>
</evidence>
<feature type="active site" description="Proton acceptor" evidence="4">
    <location>
        <position position="85"/>
    </location>
</feature>
<organism evidence="5 6">
    <name type="scientific">Paremcibacter congregatus</name>
    <dbReference type="NCBI Taxonomy" id="2043170"/>
    <lineage>
        <taxon>Bacteria</taxon>
        <taxon>Pseudomonadati</taxon>
        <taxon>Pseudomonadota</taxon>
        <taxon>Alphaproteobacteria</taxon>
        <taxon>Emcibacterales</taxon>
        <taxon>Emcibacteraceae</taxon>
        <taxon>Paremcibacter</taxon>
    </lineage>
</organism>
<evidence type="ECO:0000256" key="2">
    <source>
        <dbReference type="ARBA" id="ARBA00022801"/>
    </source>
</evidence>
<dbReference type="HAMAP" id="MF_00528">
    <property type="entry name" value="Maf"/>
    <property type="match status" value="1"/>
</dbReference>
<dbReference type="SUPFAM" id="SSF52972">
    <property type="entry name" value="ITPase-like"/>
    <property type="match status" value="1"/>
</dbReference>
<dbReference type="OrthoDB" id="9813962at2"/>
<evidence type="ECO:0000256" key="1">
    <source>
        <dbReference type="ARBA" id="ARBA00001968"/>
    </source>
</evidence>
<keyword evidence="3 4" id="KW-0546">Nucleotide metabolism</keyword>
<comment type="subcellular location">
    <subcellularLocation>
        <location evidence="4">Cytoplasm</location>
    </subcellularLocation>
</comment>
<dbReference type="GO" id="GO:0047429">
    <property type="term" value="F:nucleoside triphosphate diphosphatase activity"/>
    <property type="evidence" value="ECO:0007669"/>
    <property type="project" value="UniProtKB-EC"/>
</dbReference>
<reference evidence="5 6" key="1">
    <citation type="submission" date="2017-10" db="EMBL/GenBank/DDBJ databases">
        <title>Frigbacter circumglobatus gen. nov. sp. nov., isolated from sediment cultured in situ.</title>
        <authorList>
            <person name="Zhao Z."/>
        </authorList>
    </citation>
    <scope>NUCLEOTIDE SEQUENCE [LARGE SCALE GENOMIC DNA]</scope>
    <source>
        <strain evidence="5 6">ZYL</strain>
    </source>
</reference>
<keyword evidence="2 4" id="KW-0378">Hydrolase</keyword>
<dbReference type="Pfam" id="PF02545">
    <property type="entry name" value="Maf"/>
    <property type="match status" value="1"/>
</dbReference>
<dbReference type="EMBL" id="PDEM01000025">
    <property type="protein sequence ID" value="PHZ84247.1"/>
    <property type="molecule type" value="Genomic_DNA"/>
</dbReference>
<comment type="caution">
    <text evidence="5">The sequence shown here is derived from an EMBL/GenBank/DDBJ whole genome shotgun (WGS) entry which is preliminary data.</text>
</comment>
<comment type="catalytic activity">
    <reaction evidence="4">
        <text>a 2'-deoxyribonucleoside 5'-triphosphate + H2O = a 2'-deoxyribonucleoside 5'-phosphate + diphosphate + H(+)</text>
        <dbReference type="Rhea" id="RHEA:44644"/>
        <dbReference type="ChEBI" id="CHEBI:15377"/>
        <dbReference type="ChEBI" id="CHEBI:15378"/>
        <dbReference type="ChEBI" id="CHEBI:33019"/>
        <dbReference type="ChEBI" id="CHEBI:61560"/>
        <dbReference type="ChEBI" id="CHEBI:65317"/>
        <dbReference type="EC" id="3.6.1.9"/>
    </reaction>
</comment>
<evidence type="ECO:0000313" key="5">
    <source>
        <dbReference type="EMBL" id="PHZ84247.1"/>
    </source>
</evidence>
<dbReference type="InterPro" id="IPR029001">
    <property type="entry name" value="ITPase-like_fam"/>
</dbReference>
<keyword evidence="4" id="KW-0963">Cytoplasm</keyword>
<protein>
    <recommendedName>
        <fullName evidence="4">Nucleoside triphosphate pyrophosphatase</fullName>
        <ecNumber evidence="4">3.6.1.9</ecNumber>
    </recommendedName>
    <alternativeName>
        <fullName evidence="4">Nucleotide pyrophosphatase</fullName>
        <shortName evidence="4">Nucleotide PPase</shortName>
    </alternativeName>
</protein>
<keyword evidence="6" id="KW-1185">Reference proteome</keyword>
<dbReference type="InParanoid" id="A0A2G4YPN0"/>
<comment type="similarity">
    <text evidence="4">Belongs to the Maf family.</text>
</comment>
<comment type="caution">
    <text evidence="4">Lacks conserved residue(s) required for the propagation of feature annotation.</text>
</comment>
<dbReference type="PIRSF" id="PIRSF006305">
    <property type="entry name" value="Maf"/>
    <property type="match status" value="1"/>
</dbReference>
<comment type="cofactor">
    <cofactor evidence="1 4">
        <name>a divalent metal cation</name>
        <dbReference type="ChEBI" id="CHEBI:60240"/>
    </cofactor>
</comment>
<dbReference type="AlphaFoldDB" id="A0A2G4YPN0"/>
<evidence type="ECO:0000256" key="4">
    <source>
        <dbReference type="HAMAP-Rule" id="MF_00528"/>
    </source>
</evidence>
<sequence>MIKKKMLKNDLPSLVLASASRSRRQMLEKAGIECITQAADIDEGAVKIRLQASGAGPEEISEALAVEKARVVAQDHPGKVILGGDQILVCEGRLFDKPVNREEAATHLAFFRGKQHYLYTSYALLRGDQVLTCETVRPRLVMRDFSADFLEDYLDRSGDKILSSVGGYLLEDLGSQLFSEIEGDYYAILGLPLLQVMRDLRALKILKS</sequence>
<accession>A0A2G4YPN0</accession>
<dbReference type="CDD" id="cd00555">
    <property type="entry name" value="Maf"/>
    <property type="match status" value="1"/>
</dbReference>
<dbReference type="Gene3D" id="3.90.950.10">
    <property type="match status" value="1"/>
</dbReference>
<dbReference type="PANTHER" id="PTHR43213:SF5">
    <property type="entry name" value="BIFUNCTIONAL DTTP_UTP PYROPHOSPHATASE_METHYLTRANSFERASE PROTEIN-RELATED"/>
    <property type="match status" value="1"/>
</dbReference>
<proteinExistence type="inferred from homology"/>
<evidence type="ECO:0000256" key="3">
    <source>
        <dbReference type="ARBA" id="ARBA00023080"/>
    </source>
</evidence>
<dbReference type="EC" id="3.6.1.9" evidence="4"/>
<comment type="function">
    <text evidence="4">Nucleoside triphosphate pyrophosphatase. May have a dual role in cell division arrest and in preventing the incorporation of modified nucleotides into cellular nucleic acids.</text>
</comment>
<gene>
    <name evidence="5" type="ORF">CRD36_13735</name>
</gene>
<dbReference type="PANTHER" id="PTHR43213">
    <property type="entry name" value="BIFUNCTIONAL DTTP/UTP PYROPHOSPHATASE/METHYLTRANSFERASE PROTEIN-RELATED"/>
    <property type="match status" value="1"/>
</dbReference>
<dbReference type="Proteomes" id="UP000229730">
    <property type="component" value="Unassembled WGS sequence"/>
</dbReference>
<dbReference type="GO" id="GO:0005737">
    <property type="term" value="C:cytoplasm"/>
    <property type="evidence" value="ECO:0007669"/>
    <property type="project" value="UniProtKB-SubCell"/>
</dbReference>
<dbReference type="InterPro" id="IPR003697">
    <property type="entry name" value="Maf-like"/>
</dbReference>